<dbReference type="AlphaFoldDB" id="A0A3M8DKG1"/>
<dbReference type="RefSeq" id="WP_122922639.1">
    <property type="nucleotide sequence ID" value="NZ_RHHU01000003.1"/>
</dbReference>
<reference evidence="1 2" key="1">
    <citation type="submission" date="2018-10" db="EMBL/GenBank/DDBJ databases">
        <title>Phylogenomics of Brevibacillus.</title>
        <authorList>
            <person name="Dunlap C."/>
        </authorList>
    </citation>
    <scope>NUCLEOTIDE SEQUENCE [LARGE SCALE GENOMIC DNA]</scope>
    <source>
        <strain evidence="1 2">JCM 15774</strain>
    </source>
</reference>
<proteinExistence type="predicted"/>
<evidence type="ECO:0000313" key="1">
    <source>
        <dbReference type="EMBL" id="RNB88536.1"/>
    </source>
</evidence>
<organism evidence="1 2">
    <name type="scientific">Brevibacillus nitrificans</name>
    <dbReference type="NCBI Taxonomy" id="651560"/>
    <lineage>
        <taxon>Bacteria</taxon>
        <taxon>Bacillati</taxon>
        <taxon>Bacillota</taxon>
        <taxon>Bacilli</taxon>
        <taxon>Bacillales</taxon>
        <taxon>Paenibacillaceae</taxon>
        <taxon>Brevibacillus</taxon>
    </lineage>
</organism>
<accession>A0A3M8DKG1</accession>
<keyword evidence="2" id="KW-1185">Reference proteome</keyword>
<gene>
    <name evidence="1" type="ORF">EDM59_05300</name>
</gene>
<name>A0A3M8DKG1_9BACL</name>
<dbReference type="Proteomes" id="UP000269573">
    <property type="component" value="Unassembled WGS sequence"/>
</dbReference>
<protein>
    <submittedName>
        <fullName evidence="1">Uncharacterized protein</fullName>
    </submittedName>
</protein>
<evidence type="ECO:0000313" key="2">
    <source>
        <dbReference type="Proteomes" id="UP000269573"/>
    </source>
</evidence>
<sequence>MKESIERIISEFNTLHQQEKNLLLNGLTKHFGKCMELSSTGLSKCNQMEIDTIRKMLSGLCLTKEYVPDILTFKEWSKAENLPKEIKLGHPDHTVG</sequence>
<dbReference type="EMBL" id="RHHU01000003">
    <property type="protein sequence ID" value="RNB88536.1"/>
    <property type="molecule type" value="Genomic_DNA"/>
</dbReference>
<comment type="caution">
    <text evidence="1">The sequence shown here is derived from an EMBL/GenBank/DDBJ whole genome shotgun (WGS) entry which is preliminary data.</text>
</comment>